<dbReference type="GO" id="GO:0000014">
    <property type="term" value="F:single-stranded DNA endodeoxyribonuclease activity"/>
    <property type="evidence" value="ECO:0007669"/>
    <property type="project" value="TreeGrafter"/>
</dbReference>
<evidence type="ECO:0000256" key="3">
    <source>
        <dbReference type="ARBA" id="ARBA00022759"/>
    </source>
</evidence>
<name>A0A8B8GGF6_9HEMI</name>
<dbReference type="GO" id="GO:0005743">
    <property type="term" value="C:mitochondrial inner membrane"/>
    <property type="evidence" value="ECO:0007669"/>
    <property type="project" value="TreeGrafter"/>
</dbReference>
<dbReference type="GO" id="GO:0003676">
    <property type="term" value="F:nucleic acid binding"/>
    <property type="evidence" value="ECO:0007669"/>
    <property type="project" value="InterPro"/>
</dbReference>
<dbReference type="PANTHER" id="PTHR13966">
    <property type="entry name" value="ENDONUCLEASE RELATED"/>
    <property type="match status" value="1"/>
</dbReference>
<dbReference type="GO" id="GO:0005634">
    <property type="term" value="C:nucleus"/>
    <property type="evidence" value="ECO:0007669"/>
    <property type="project" value="TreeGrafter"/>
</dbReference>
<dbReference type="InterPro" id="IPR001604">
    <property type="entry name" value="Endo_G_ENPP1-like_dom"/>
</dbReference>
<dbReference type="AlphaFoldDB" id="A0A8B8GGF6"/>
<reference evidence="7" key="1">
    <citation type="submission" date="2025-08" db="UniProtKB">
        <authorList>
            <consortium name="RefSeq"/>
        </authorList>
    </citation>
    <scope>IDENTIFICATION</scope>
    <source>
        <tissue evidence="7">Whole body</tissue>
    </source>
</reference>
<evidence type="ECO:0000256" key="1">
    <source>
        <dbReference type="ARBA" id="ARBA00010052"/>
    </source>
</evidence>
<sequence>MHLLKLSVLVIISCLCPTEIYSEDNPFIKNENGKLVVPELANYCVLSMVNDNEKMPVPFKTYGDTQMPMIHYPSLKDMMLLRKDDILRLSCTKSRFSHDRIKHLDELTVRCVGYNNLEFEGHNYHFNELECESTPSADFIFVNASCHSGQYDVYAVGFTIRKGLIPVYTICFNPKTKDTLYTWYSARLPFMRTSKEYEAKKFFQSEDLYGHMDLDTLYTVENQTYIIGEFLKNKELAEKYVKREEDKYLIKGQLASSKDFYYVFEQLAAFYYVNTAPRWKKFDDDRWALLEESLRDMVFQTGNRYMFVSGVYGSCKLRDKNNVYRHLSLSENGEITVPMVFWKLLYNVDDKGGIVFLGTNNPYLKDEEFSFLCENLCQNGYRSDNAGAELFKAPNPVYCCDLDSFQRVYGMITPVQVYKYLESLDVHIDENTSV</sequence>
<dbReference type="GO" id="GO:0004521">
    <property type="term" value="F:RNA endonuclease activity"/>
    <property type="evidence" value="ECO:0007669"/>
    <property type="project" value="TreeGrafter"/>
</dbReference>
<dbReference type="GeneID" id="112691584"/>
<dbReference type="GO" id="GO:0006309">
    <property type="term" value="P:apoptotic DNA fragmentation"/>
    <property type="evidence" value="ECO:0007669"/>
    <property type="project" value="TreeGrafter"/>
</dbReference>
<keyword evidence="3" id="KW-0378">Hydrolase</keyword>
<dbReference type="GO" id="GO:0046872">
    <property type="term" value="F:metal ion binding"/>
    <property type="evidence" value="ECO:0007669"/>
    <property type="project" value="InterPro"/>
</dbReference>
<dbReference type="OrthoDB" id="5960141at2759"/>
<dbReference type="Gene3D" id="3.40.570.10">
    <property type="entry name" value="Extracellular Endonuclease, subunit A"/>
    <property type="match status" value="1"/>
</dbReference>
<dbReference type="Proteomes" id="UP000694846">
    <property type="component" value="Unplaced"/>
</dbReference>
<dbReference type="Pfam" id="PF01223">
    <property type="entry name" value="Endonuclease_NS"/>
    <property type="match status" value="1"/>
</dbReference>
<dbReference type="RefSeq" id="XP_025421666.1">
    <property type="nucleotide sequence ID" value="XM_025565881.1"/>
</dbReference>
<evidence type="ECO:0000259" key="5">
    <source>
        <dbReference type="SMART" id="SM00892"/>
    </source>
</evidence>
<dbReference type="SMART" id="SM00892">
    <property type="entry name" value="Endonuclease_NS"/>
    <property type="match status" value="1"/>
</dbReference>
<feature type="signal peptide" evidence="4">
    <location>
        <begin position="1"/>
        <end position="22"/>
    </location>
</feature>
<comment type="similarity">
    <text evidence="1">Belongs to the DNA/RNA non-specific endonuclease family.</text>
</comment>
<keyword evidence="4" id="KW-0732">Signal</keyword>
<organism evidence="6 7">
    <name type="scientific">Sipha flava</name>
    <name type="common">yellow sugarcane aphid</name>
    <dbReference type="NCBI Taxonomy" id="143950"/>
    <lineage>
        <taxon>Eukaryota</taxon>
        <taxon>Metazoa</taxon>
        <taxon>Ecdysozoa</taxon>
        <taxon>Arthropoda</taxon>
        <taxon>Hexapoda</taxon>
        <taxon>Insecta</taxon>
        <taxon>Pterygota</taxon>
        <taxon>Neoptera</taxon>
        <taxon>Paraneoptera</taxon>
        <taxon>Hemiptera</taxon>
        <taxon>Sternorrhyncha</taxon>
        <taxon>Aphidomorpha</taxon>
        <taxon>Aphidoidea</taxon>
        <taxon>Aphididae</taxon>
        <taxon>Sipha</taxon>
    </lineage>
</organism>
<dbReference type="InterPro" id="IPR044925">
    <property type="entry name" value="His-Me_finger_sf"/>
</dbReference>
<accession>A0A8B8GGF6</accession>
<keyword evidence="2" id="KW-0540">Nuclease</keyword>
<keyword evidence="3" id="KW-0255">Endonuclease</keyword>
<dbReference type="InterPro" id="IPR044929">
    <property type="entry name" value="DNA/RNA_non-sp_Endonuclease_sf"/>
</dbReference>
<dbReference type="InterPro" id="IPR040255">
    <property type="entry name" value="Non-specific_endonuclease"/>
</dbReference>
<protein>
    <submittedName>
        <fullName evidence="7">Uncharacterized protein LOC112691584</fullName>
    </submittedName>
</protein>
<evidence type="ECO:0000256" key="4">
    <source>
        <dbReference type="SAM" id="SignalP"/>
    </source>
</evidence>
<gene>
    <name evidence="7" type="primary">LOC112691584</name>
</gene>
<dbReference type="SUPFAM" id="SSF54060">
    <property type="entry name" value="His-Me finger endonucleases"/>
    <property type="match status" value="1"/>
</dbReference>
<evidence type="ECO:0000313" key="7">
    <source>
        <dbReference type="RefSeq" id="XP_025421666.1"/>
    </source>
</evidence>
<feature type="domain" description="DNA/RNA non-specific endonuclease/pyrophosphatase/phosphodiesterase" evidence="5">
    <location>
        <begin position="164"/>
        <end position="397"/>
    </location>
</feature>
<feature type="chain" id="PRO_5034380989" evidence="4">
    <location>
        <begin position="23"/>
        <end position="434"/>
    </location>
</feature>
<evidence type="ECO:0000313" key="6">
    <source>
        <dbReference type="Proteomes" id="UP000694846"/>
    </source>
</evidence>
<dbReference type="PANTHER" id="PTHR13966:SF17">
    <property type="entry name" value="ENDONUCLEASE-RELATED"/>
    <property type="match status" value="1"/>
</dbReference>
<evidence type="ECO:0000256" key="2">
    <source>
        <dbReference type="ARBA" id="ARBA00022722"/>
    </source>
</evidence>
<keyword evidence="6" id="KW-1185">Reference proteome</keyword>
<proteinExistence type="inferred from homology"/>